<organism evidence="7 8">
    <name type="scientific">Anaerocolumna aminovalerica</name>
    <dbReference type="NCBI Taxonomy" id="1527"/>
    <lineage>
        <taxon>Bacteria</taxon>
        <taxon>Bacillati</taxon>
        <taxon>Bacillota</taxon>
        <taxon>Clostridia</taxon>
        <taxon>Lachnospirales</taxon>
        <taxon>Lachnospiraceae</taxon>
        <taxon>Anaerocolumna</taxon>
    </lineage>
</organism>
<dbReference type="EMBL" id="FOWD01000003">
    <property type="protein sequence ID" value="SFN88671.1"/>
    <property type="molecule type" value="Genomic_DNA"/>
</dbReference>
<dbReference type="Pfam" id="PF02777">
    <property type="entry name" value="Sod_Fe_C"/>
    <property type="match status" value="1"/>
</dbReference>
<dbReference type="RefSeq" id="WP_207650123.1">
    <property type="nucleotide sequence ID" value="NZ_BAABFM010000006.1"/>
</dbReference>
<feature type="binding site" evidence="5">
    <location>
        <position position="76"/>
    </location>
    <ligand>
        <name>Mn(2+)</name>
        <dbReference type="ChEBI" id="CHEBI:29035"/>
    </ligand>
</feature>
<feature type="binding site" evidence="5">
    <location>
        <position position="25"/>
    </location>
    <ligand>
        <name>Mn(2+)</name>
        <dbReference type="ChEBI" id="CHEBI:29035"/>
    </ligand>
</feature>
<accession>A0A1I5CPV3</accession>
<dbReference type="GO" id="GO:0004784">
    <property type="term" value="F:superoxide dismutase activity"/>
    <property type="evidence" value="ECO:0007669"/>
    <property type="project" value="UniProtKB-EC"/>
</dbReference>
<feature type="domain" description="Manganese/iron superoxide dismutase C-terminal" evidence="6">
    <location>
        <begin position="92"/>
        <end position="190"/>
    </location>
</feature>
<proteinExistence type="inferred from homology"/>
<evidence type="ECO:0000313" key="8">
    <source>
        <dbReference type="Proteomes" id="UP000198806"/>
    </source>
</evidence>
<evidence type="ECO:0000256" key="3">
    <source>
        <dbReference type="ARBA" id="ARBA00022723"/>
    </source>
</evidence>
<dbReference type="PANTHER" id="PTHR11404">
    <property type="entry name" value="SUPEROXIDE DISMUTASE 2"/>
    <property type="match status" value="1"/>
</dbReference>
<name>A0A1I5CPV3_9FIRM</name>
<dbReference type="PANTHER" id="PTHR11404:SF6">
    <property type="entry name" value="SUPEROXIDE DISMUTASE [MN], MITOCHONDRIAL"/>
    <property type="match status" value="1"/>
</dbReference>
<dbReference type="STRING" id="1527.SAMN04489757_103181"/>
<gene>
    <name evidence="7" type="ORF">SAMN04489757_103181</name>
</gene>
<protein>
    <recommendedName>
        <fullName evidence="2">superoxide dismutase</fullName>
        <ecNumber evidence="2">1.15.1.1</ecNumber>
    </recommendedName>
</protein>
<evidence type="ECO:0000256" key="4">
    <source>
        <dbReference type="ARBA" id="ARBA00023002"/>
    </source>
</evidence>
<dbReference type="GO" id="GO:0046872">
    <property type="term" value="F:metal ion binding"/>
    <property type="evidence" value="ECO:0007669"/>
    <property type="project" value="UniProtKB-KW"/>
</dbReference>
<evidence type="ECO:0000256" key="5">
    <source>
        <dbReference type="PIRSR" id="PIRSR000349-1"/>
    </source>
</evidence>
<comment type="similarity">
    <text evidence="1">Belongs to the iron/manganese superoxide dismutase family.</text>
</comment>
<dbReference type="InterPro" id="IPR001189">
    <property type="entry name" value="Mn/Fe_SOD"/>
</dbReference>
<dbReference type="AlphaFoldDB" id="A0A1I5CPV3"/>
<feature type="binding site" evidence="5">
    <location>
        <position position="157"/>
    </location>
    <ligand>
        <name>Mn(2+)</name>
        <dbReference type="ChEBI" id="CHEBI:29035"/>
    </ligand>
</feature>
<reference evidence="7 8" key="1">
    <citation type="submission" date="2016-10" db="EMBL/GenBank/DDBJ databases">
        <authorList>
            <person name="de Groot N.N."/>
        </authorList>
    </citation>
    <scope>NUCLEOTIDE SEQUENCE [LARGE SCALE GENOMIC DNA]</scope>
    <source>
        <strain evidence="7 8">DSM 1283</strain>
    </source>
</reference>
<evidence type="ECO:0000259" key="6">
    <source>
        <dbReference type="Pfam" id="PF02777"/>
    </source>
</evidence>
<feature type="binding site" evidence="5">
    <location>
        <position position="161"/>
    </location>
    <ligand>
        <name>Mn(2+)</name>
        <dbReference type="ChEBI" id="CHEBI:29035"/>
    </ligand>
</feature>
<dbReference type="SUPFAM" id="SSF46609">
    <property type="entry name" value="Fe,Mn superoxide dismutase (SOD), N-terminal domain"/>
    <property type="match status" value="1"/>
</dbReference>
<keyword evidence="4" id="KW-0560">Oxidoreductase</keyword>
<sequence>MELVKLEFQYTDDVTVINREQFDVHMRLYEGYINKINEIDKLLMKEPDLEGANSTYSKFRGLKRGETYALDGVILHEFYFENIGGYETQPDDMIKRALDRDFGSYDKWKKNFVATAKASRGWAILCFDPRSNRYRNISLDAHDVGNVQISIPLIVLDMYEHAYFLQYADNKAEYINKFMNNIDWEVIKARFESCL</sequence>
<dbReference type="SUPFAM" id="SSF54719">
    <property type="entry name" value="Fe,Mn superoxide dismutase (SOD), C-terminal domain"/>
    <property type="match status" value="1"/>
</dbReference>
<evidence type="ECO:0000256" key="2">
    <source>
        <dbReference type="ARBA" id="ARBA00012682"/>
    </source>
</evidence>
<keyword evidence="8" id="KW-1185">Reference proteome</keyword>
<dbReference type="InterPro" id="IPR036314">
    <property type="entry name" value="SOD_C_sf"/>
</dbReference>
<evidence type="ECO:0000313" key="7">
    <source>
        <dbReference type="EMBL" id="SFN88671.1"/>
    </source>
</evidence>
<dbReference type="Gene3D" id="3.55.40.20">
    <property type="entry name" value="Iron/manganese superoxide dismutase, C-terminal domain"/>
    <property type="match status" value="1"/>
</dbReference>
<dbReference type="Proteomes" id="UP000198806">
    <property type="component" value="Unassembled WGS sequence"/>
</dbReference>
<dbReference type="InterPro" id="IPR050265">
    <property type="entry name" value="Fe/Mn_Superoxide_Dismutase"/>
</dbReference>
<dbReference type="InterPro" id="IPR036324">
    <property type="entry name" value="Mn/Fe_SOD_N_sf"/>
</dbReference>
<evidence type="ECO:0000256" key="1">
    <source>
        <dbReference type="ARBA" id="ARBA00008714"/>
    </source>
</evidence>
<keyword evidence="3 5" id="KW-0479">Metal-binding</keyword>
<dbReference type="EC" id="1.15.1.1" evidence="2"/>
<dbReference type="InterPro" id="IPR019832">
    <property type="entry name" value="Mn/Fe_SOD_C"/>
</dbReference>
<dbReference type="PIRSF" id="PIRSF000349">
    <property type="entry name" value="SODismutase"/>
    <property type="match status" value="1"/>
</dbReference>